<dbReference type="InterPro" id="IPR050623">
    <property type="entry name" value="Glucan_succinyl_AcylTrfase"/>
</dbReference>
<gene>
    <name evidence="3" type="ORF">ACFOWZ_04580</name>
</gene>
<accession>A0ABV8BKL0</accession>
<keyword evidence="1" id="KW-0472">Membrane</keyword>
<dbReference type="RefSeq" id="WP_382369162.1">
    <property type="nucleotide sequence ID" value="NZ_JBHRZI010000007.1"/>
</dbReference>
<organism evidence="3 4">
    <name type="scientific">Lentzea rhizosphaerae</name>
    <dbReference type="NCBI Taxonomy" id="2041025"/>
    <lineage>
        <taxon>Bacteria</taxon>
        <taxon>Bacillati</taxon>
        <taxon>Actinomycetota</taxon>
        <taxon>Actinomycetes</taxon>
        <taxon>Pseudonocardiales</taxon>
        <taxon>Pseudonocardiaceae</taxon>
        <taxon>Lentzea</taxon>
    </lineage>
</organism>
<evidence type="ECO:0000256" key="1">
    <source>
        <dbReference type="SAM" id="Phobius"/>
    </source>
</evidence>
<comment type="caution">
    <text evidence="3">The sequence shown here is derived from an EMBL/GenBank/DDBJ whole genome shotgun (WGS) entry which is preliminary data.</text>
</comment>
<reference evidence="4" key="1">
    <citation type="journal article" date="2019" name="Int. J. Syst. Evol. Microbiol.">
        <title>The Global Catalogue of Microorganisms (GCM) 10K type strain sequencing project: providing services to taxonomists for standard genome sequencing and annotation.</title>
        <authorList>
            <consortium name="The Broad Institute Genomics Platform"/>
            <consortium name="The Broad Institute Genome Sequencing Center for Infectious Disease"/>
            <person name="Wu L."/>
            <person name="Ma J."/>
        </authorList>
    </citation>
    <scope>NUCLEOTIDE SEQUENCE [LARGE SCALE GENOMIC DNA]</scope>
    <source>
        <strain evidence="4">CGMCC 4.7405</strain>
    </source>
</reference>
<dbReference type="GO" id="GO:0016746">
    <property type="term" value="F:acyltransferase activity"/>
    <property type="evidence" value="ECO:0007669"/>
    <property type="project" value="UniProtKB-KW"/>
</dbReference>
<proteinExistence type="predicted"/>
<evidence type="ECO:0000313" key="3">
    <source>
        <dbReference type="EMBL" id="MFC3890738.1"/>
    </source>
</evidence>
<feature type="transmembrane region" description="Helical" evidence="1">
    <location>
        <begin position="35"/>
        <end position="59"/>
    </location>
</feature>
<keyword evidence="4" id="KW-1185">Reference proteome</keyword>
<feature type="transmembrane region" description="Helical" evidence="1">
    <location>
        <begin position="153"/>
        <end position="172"/>
    </location>
</feature>
<feature type="transmembrane region" description="Helical" evidence="1">
    <location>
        <begin position="219"/>
        <end position="236"/>
    </location>
</feature>
<dbReference type="Pfam" id="PF01757">
    <property type="entry name" value="Acyl_transf_3"/>
    <property type="match status" value="1"/>
</dbReference>
<feature type="transmembrane region" description="Helical" evidence="1">
    <location>
        <begin position="243"/>
        <end position="261"/>
    </location>
</feature>
<dbReference type="InterPro" id="IPR002656">
    <property type="entry name" value="Acyl_transf_3_dom"/>
</dbReference>
<protein>
    <submittedName>
        <fullName evidence="3">Acyltransferase family protein</fullName>
    </submittedName>
</protein>
<dbReference type="PANTHER" id="PTHR36927:SF4">
    <property type="entry name" value="BLR5718 PROTEIN"/>
    <property type="match status" value="1"/>
</dbReference>
<dbReference type="PANTHER" id="PTHR36927">
    <property type="entry name" value="BLR4337 PROTEIN"/>
    <property type="match status" value="1"/>
</dbReference>
<keyword evidence="1" id="KW-1133">Transmembrane helix</keyword>
<dbReference type="Proteomes" id="UP001595690">
    <property type="component" value="Unassembled WGS sequence"/>
</dbReference>
<sequence>MGADRTRLDIALTAPPQAGGPPVITRLAWIDRLRIAVIAGVVVVHVATAYLSDLAGWYYEERTTSAFVTEVAGLPLALGAVYGLAPLFLISGRLARLSVSRHGAVPFLRTRVLRLGVPALVFLLFLDPFTDWLGGTGRTLGSHLADPFGERDFGPMWFVVALLVFSALYAVLPLPHTKISVRLVVVLAAVIAAADLALWQRVGYASPTLWNLQLAHWPQAAGMFVLGAVVDLGTVPRRFAKSCAWVALTMLVTLSATWVLTPTDDGPRAITGGWHWSVVAFALLDGVIAILVSIWLVWWFSSRWNGVAGSMTVRAARGSYAAYVLHPLVLVLLSLTARPLPWPPEAKFVLVAAIGVPVCFVVGHLATLVPGVNRVV</sequence>
<feature type="transmembrane region" description="Helical" evidence="1">
    <location>
        <begin position="320"/>
        <end position="337"/>
    </location>
</feature>
<dbReference type="EMBL" id="JBHRZI010000007">
    <property type="protein sequence ID" value="MFC3890738.1"/>
    <property type="molecule type" value="Genomic_DNA"/>
</dbReference>
<feature type="transmembrane region" description="Helical" evidence="1">
    <location>
        <begin position="349"/>
        <end position="372"/>
    </location>
</feature>
<feature type="transmembrane region" description="Helical" evidence="1">
    <location>
        <begin position="71"/>
        <end position="91"/>
    </location>
</feature>
<feature type="domain" description="Acyltransferase 3" evidence="2">
    <location>
        <begin position="28"/>
        <end position="362"/>
    </location>
</feature>
<name>A0ABV8BKL0_9PSEU</name>
<feature type="transmembrane region" description="Helical" evidence="1">
    <location>
        <begin position="112"/>
        <end position="133"/>
    </location>
</feature>
<feature type="transmembrane region" description="Helical" evidence="1">
    <location>
        <begin position="273"/>
        <end position="300"/>
    </location>
</feature>
<keyword evidence="1" id="KW-0812">Transmembrane</keyword>
<keyword evidence="3" id="KW-0012">Acyltransferase</keyword>
<evidence type="ECO:0000259" key="2">
    <source>
        <dbReference type="Pfam" id="PF01757"/>
    </source>
</evidence>
<evidence type="ECO:0000313" key="4">
    <source>
        <dbReference type="Proteomes" id="UP001595690"/>
    </source>
</evidence>
<keyword evidence="3" id="KW-0808">Transferase</keyword>
<feature type="transmembrane region" description="Helical" evidence="1">
    <location>
        <begin position="179"/>
        <end position="199"/>
    </location>
</feature>